<keyword evidence="7" id="KW-0378">Hydrolase</keyword>
<feature type="domain" description="Peptidase S54 rhomboid" evidence="6">
    <location>
        <begin position="78"/>
        <end position="217"/>
    </location>
</feature>
<feature type="transmembrane region" description="Helical" evidence="5">
    <location>
        <begin position="118"/>
        <end position="137"/>
    </location>
</feature>
<feature type="transmembrane region" description="Helical" evidence="5">
    <location>
        <begin position="174"/>
        <end position="193"/>
    </location>
</feature>
<dbReference type="GO" id="GO:0004252">
    <property type="term" value="F:serine-type endopeptidase activity"/>
    <property type="evidence" value="ECO:0007669"/>
    <property type="project" value="InterPro"/>
</dbReference>
<gene>
    <name evidence="7" type="ORF">DL237_04490</name>
</gene>
<protein>
    <submittedName>
        <fullName evidence="7">Rhomboid family intramembrane serine protease</fullName>
    </submittedName>
</protein>
<dbReference type="GO" id="GO:0006508">
    <property type="term" value="P:proteolysis"/>
    <property type="evidence" value="ECO:0007669"/>
    <property type="project" value="UniProtKB-KW"/>
</dbReference>
<proteinExistence type="predicted"/>
<dbReference type="EMBL" id="QWJJ01000003">
    <property type="protein sequence ID" value="RII39958.1"/>
    <property type="molecule type" value="Genomic_DNA"/>
</dbReference>
<keyword evidence="8" id="KW-1185">Reference proteome</keyword>
<feature type="transmembrane region" description="Helical" evidence="5">
    <location>
        <begin position="85"/>
        <end position="106"/>
    </location>
</feature>
<dbReference type="SUPFAM" id="SSF144091">
    <property type="entry name" value="Rhomboid-like"/>
    <property type="match status" value="1"/>
</dbReference>
<dbReference type="InterPro" id="IPR022764">
    <property type="entry name" value="Peptidase_S54_rhomboid_dom"/>
</dbReference>
<accession>A0A399J3G3</accession>
<dbReference type="Pfam" id="PF01694">
    <property type="entry name" value="Rhomboid"/>
    <property type="match status" value="1"/>
</dbReference>
<reference evidence="7 8" key="1">
    <citation type="submission" date="2018-08" db="EMBL/GenBank/DDBJ databases">
        <title>Pseudooceanicola sediminis CY03 in the family Rhodobacteracea.</title>
        <authorList>
            <person name="Zhang Y.-J."/>
        </authorList>
    </citation>
    <scope>NUCLEOTIDE SEQUENCE [LARGE SCALE GENOMIC DNA]</scope>
    <source>
        <strain evidence="7 8">CY03</strain>
    </source>
</reference>
<organism evidence="7 8">
    <name type="scientific">Pseudooceanicola sediminis</name>
    <dbReference type="NCBI Taxonomy" id="2211117"/>
    <lineage>
        <taxon>Bacteria</taxon>
        <taxon>Pseudomonadati</taxon>
        <taxon>Pseudomonadota</taxon>
        <taxon>Alphaproteobacteria</taxon>
        <taxon>Rhodobacterales</taxon>
        <taxon>Paracoccaceae</taxon>
        <taxon>Pseudooceanicola</taxon>
    </lineage>
</organism>
<dbReference type="InterPro" id="IPR035952">
    <property type="entry name" value="Rhomboid-like_sf"/>
</dbReference>
<feature type="transmembrane region" description="Helical" evidence="5">
    <location>
        <begin position="199"/>
        <end position="221"/>
    </location>
</feature>
<dbReference type="RefSeq" id="WP_119397837.1">
    <property type="nucleotide sequence ID" value="NZ_QWJJ01000003.1"/>
</dbReference>
<name>A0A399J3G3_9RHOB</name>
<comment type="subcellular location">
    <subcellularLocation>
        <location evidence="1">Membrane</location>
        <topology evidence="1">Multi-pass membrane protein</topology>
    </subcellularLocation>
</comment>
<dbReference type="GO" id="GO:0016020">
    <property type="term" value="C:membrane"/>
    <property type="evidence" value="ECO:0007669"/>
    <property type="project" value="UniProtKB-SubCell"/>
</dbReference>
<dbReference type="Gene3D" id="1.20.1540.10">
    <property type="entry name" value="Rhomboid-like"/>
    <property type="match status" value="1"/>
</dbReference>
<sequence>MSDPDYTPPESLVNPVPPVVVLLFIAVIGVEGVFSLAKAGLIGGPASVGWRLGALQDYGFFPAFLDFMVQTRTAPPGGLLRFVSYPFVHGSFQQAVIAGVMMLALGKFVGEAMRAIPLLVLFVVTSAVGALIFGLVAPAQEPLYGAFPPTYGFIGAYSYMLWIYLRRVGERQIAAFRLIGLLMAIQLLFGLFLDTGTSWVAELAAFVTGFSLAPLLLPGGLARLRHKLQRG</sequence>
<evidence type="ECO:0000313" key="7">
    <source>
        <dbReference type="EMBL" id="RII39958.1"/>
    </source>
</evidence>
<dbReference type="Proteomes" id="UP000265848">
    <property type="component" value="Unassembled WGS sequence"/>
</dbReference>
<keyword evidence="3 5" id="KW-1133">Transmembrane helix</keyword>
<feature type="transmembrane region" description="Helical" evidence="5">
    <location>
        <begin position="143"/>
        <end position="162"/>
    </location>
</feature>
<evidence type="ECO:0000256" key="3">
    <source>
        <dbReference type="ARBA" id="ARBA00022989"/>
    </source>
</evidence>
<feature type="transmembrane region" description="Helical" evidence="5">
    <location>
        <begin position="20"/>
        <end position="41"/>
    </location>
</feature>
<dbReference type="OrthoDB" id="7836448at2"/>
<evidence type="ECO:0000256" key="1">
    <source>
        <dbReference type="ARBA" id="ARBA00004141"/>
    </source>
</evidence>
<dbReference type="AlphaFoldDB" id="A0A399J3G3"/>
<keyword evidence="7" id="KW-0645">Protease</keyword>
<comment type="caution">
    <text evidence="7">The sequence shown here is derived from an EMBL/GenBank/DDBJ whole genome shotgun (WGS) entry which is preliminary data.</text>
</comment>
<evidence type="ECO:0000256" key="5">
    <source>
        <dbReference type="SAM" id="Phobius"/>
    </source>
</evidence>
<evidence type="ECO:0000256" key="4">
    <source>
        <dbReference type="ARBA" id="ARBA00023136"/>
    </source>
</evidence>
<evidence type="ECO:0000259" key="6">
    <source>
        <dbReference type="Pfam" id="PF01694"/>
    </source>
</evidence>
<evidence type="ECO:0000313" key="8">
    <source>
        <dbReference type="Proteomes" id="UP000265848"/>
    </source>
</evidence>
<evidence type="ECO:0000256" key="2">
    <source>
        <dbReference type="ARBA" id="ARBA00022692"/>
    </source>
</evidence>
<keyword evidence="4 5" id="KW-0472">Membrane</keyword>
<keyword evidence="2 5" id="KW-0812">Transmembrane</keyword>